<dbReference type="InterPro" id="IPR018114">
    <property type="entry name" value="TRYPSIN_HIS"/>
</dbReference>
<evidence type="ECO:0000259" key="8">
    <source>
        <dbReference type="PROSITE" id="PS50240"/>
    </source>
</evidence>
<dbReference type="CDD" id="cd00190">
    <property type="entry name" value="Tryp_SPc"/>
    <property type="match status" value="1"/>
</dbReference>
<feature type="signal peptide" evidence="7">
    <location>
        <begin position="1"/>
        <end position="18"/>
    </location>
</feature>
<protein>
    <submittedName>
        <fullName evidence="10">Chymotrypsin-2-like</fullName>
    </submittedName>
</protein>
<evidence type="ECO:0000256" key="4">
    <source>
        <dbReference type="ARBA" id="ARBA00022825"/>
    </source>
</evidence>
<keyword evidence="9" id="KW-1185">Reference proteome</keyword>
<evidence type="ECO:0000256" key="1">
    <source>
        <dbReference type="ARBA" id="ARBA00007664"/>
    </source>
</evidence>
<dbReference type="InterPro" id="IPR033116">
    <property type="entry name" value="TRYPSIN_SER"/>
</dbReference>
<comment type="similarity">
    <text evidence="1">Belongs to the peptidase S1 family.</text>
</comment>
<dbReference type="InterPro" id="IPR050430">
    <property type="entry name" value="Peptidase_S1"/>
</dbReference>
<organism evidence="9 10">
    <name type="scientific">Galleria mellonella</name>
    <name type="common">Greater wax moth</name>
    <dbReference type="NCBI Taxonomy" id="7137"/>
    <lineage>
        <taxon>Eukaryota</taxon>
        <taxon>Metazoa</taxon>
        <taxon>Ecdysozoa</taxon>
        <taxon>Arthropoda</taxon>
        <taxon>Hexapoda</taxon>
        <taxon>Insecta</taxon>
        <taxon>Pterygota</taxon>
        <taxon>Neoptera</taxon>
        <taxon>Endopterygota</taxon>
        <taxon>Lepidoptera</taxon>
        <taxon>Glossata</taxon>
        <taxon>Ditrysia</taxon>
        <taxon>Pyraloidea</taxon>
        <taxon>Pyralidae</taxon>
        <taxon>Galleriinae</taxon>
        <taxon>Galleria</taxon>
    </lineage>
</organism>
<dbReference type="PANTHER" id="PTHR24276">
    <property type="entry name" value="POLYSERASE-RELATED"/>
    <property type="match status" value="1"/>
</dbReference>
<feature type="domain" description="Peptidase S1" evidence="8">
    <location>
        <begin position="39"/>
        <end position="279"/>
    </location>
</feature>
<keyword evidence="5" id="KW-1015">Disulfide bond</keyword>
<evidence type="ECO:0000256" key="5">
    <source>
        <dbReference type="ARBA" id="ARBA00023157"/>
    </source>
</evidence>
<dbReference type="InterPro" id="IPR009003">
    <property type="entry name" value="Peptidase_S1_PA"/>
</dbReference>
<dbReference type="InterPro" id="IPR001254">
    <property type="entry name" value="Trypsin_dom"/>
</dbReference>
<sequence>MDLKSGIVLLMLLIGSLAAPKPEEDMSIFFNQMDPEARIVGGTQAPQSRHRHMVALTTGVSVRSLVCGGSLVSVRTVLTAAHCINAVFSGGALNSNLRVVVGTTYWNYGGTAYAIERNVTHSNYVSSTIKNDIGLLITTTDVALSNTVVVLPLNFDFQPGDVQARVAGWGRIAQGAALSAVLLELNVPTIDGQRCIEEVQAASAQWNMNAPPVEPHIEICTYHSPGYGACNGDSGSALVRIDIHEQIGIVSWGFACARGAPDMFVRVSAYRNWLLENIV</sequence>
<keyword evidence="2 6" id="KW-0645">Protease</keyword>
<evidence type="ECO:0000256" key="7">
    <source>
        <dbReference type="SAM" id="SignalP"/>
    </source>
</evidence>
<dbReference type="PROSITE" id="PS50240">
    <property type="entry name" value="TRYPSIN_DOM"/>
    <property type="match status" value="1"/>
</dbReference>
<evidence type="ECO:0000256" key="3">
    <source>
        <dbReference type="ARBA" id="ARBA00022801"/>
    </source>
</evidence>
<name>A0ABM3MCW3_GALME</name>
<evidence type="ECO:0000256" key="6">
    <source>
        <dbReference type="RuleBase" id="RU363034"/>
    </source>
</evidence>
<dbReference type="PRINTS" id="PR00722">
    <property type="entry name" value="CHYMOTRYPSIN"/>
</dbReference>
<accession>A0ABM3MCW3</accession>
<dbReference type="InterPro" id="IPR001314">
    <property type="entry name" value="Peptidase_S1A"/>
</dbReference>
<dbReference type="Pfam" id="PF00089">
    <property type="entry name" value="Trypsin"/>
    <property type="match status" value="1"/>
</dbReference>
<dbReference type="PROSITE" id="PS00135">
    <property type="entry name" value="TRYPSIN_SER"/>
    <property type="match status" value="1"/>
</dbReference>
<dbReference type="SUPFAM" id="SSF50494">
    <property type="entry name" value="Trypsin-like serine proteases"/>
    <property type="match status" value="1"/>
</dbReference>
<keyword evidence="4 6" id="KW-0720">Serine protease</keyword>
<evidence type="ECO:0000313" key="10">
    <source>
        <dbReference type="RefSeq" id="XP_052748928.1"/>
    </source>
</evidence>
<dbReference type="GeneID" id="113513028"/>
<reference evidence="10" key="1">
    <citation type="submission" date="2025-08" db="UniProtKB">
        <authorList>
            <consortium name="RefSeq"/>
        </authorList>
    </citation>
    <scope>IDENTIFICATION</scope>
    <source>
        <tissue evidence="10">Whole larvae</tissue>
    </source>
</reference>
<gene>
    <name evidence="10" type="primary">LOC113513028</name>
</gene>
<evidence type="ECO:0000256" key="2">
    <source>
        <dbReference type="ARBA" id="ARBA00022670"/>
    </source>
</evidence>
<evidence type="ECO:0000313" key="9">
    <source>
        <dbReference type="Proteomes" id="UP001652740"/>
    </source>
</evidence>
<keyword evidence="7" id="KW-0732">Signal</keyword>
<dbReference type="RefSeq" id="XP_052748928.1">
    <property type="nucleotide sequence ID" value="XM_052892968.1"/>
</dbReference>
<proteinExistence type="inferred from homology"/>
<dbReference type="PROSITE" id="PS00134">
    <property type="entry name" value="TRYPSIN_HIS"/>
    <property type="match status" value="1"/>
</dbReference>
<keyword evidence="3 6" id="KW-0378">Hydrolase</keyword>
<dbReference type="Proteomes" id="UP001652740">
    <property type="component" value="Unplaced"/>
</dbReference>
<dbReference type="InterPro" id="IPR043504">
    <property type="entry name" value="Peptidase_S1_PA_chymotrypsin"/>
</dbReference>
<dbReference type="PANTHER" id="PTHR24276:SF91">
    <property type="entry name" value="AT26814P-RELATED"/>
    <property type="match status" value="1"/>
</dbReference>
<feature type="chain" id="PRO_5046253486" evidence="7">
    <location>
        <begin position="19"/>
        <end position="279"/>
    </location>
</feature>
<dbReference type="SMART" id="SM00020">
    <property type="entry name" value="Tryp_SPc"/>
    <property type="match status" value="1"/>
</dbReference>
<dbReference type="Gene3D" id="2.40.10.10">
    <property type="entry name" value="Trypsin-like serine proteases"/>
    <property type="match status" value="1"/>
</dbReference>